<organism evidence="2 3">
    <name type="scientific">Rosa chinensis</name>
    <name type="common">China rose</name>
    <dbReference type="NCBI Taxonomy" id="74649"/>
    <lineage>
        <taxon>Eukaryota</taxon>
        <taxon>Viridiplantae</taxon>
        <taxon>Streptophyta</taxon>
        <taxon>Embryophyta</taxon>
        <taxon>Tracheophyta</taxon>
        <taxon>Spermatophyta</taxon>
        <taxon>Magnoliopsida</taxon>
        <taxon>eudicotyledons</taxon>
        <taxon>Gunneridae</taxon>
        <taxon>Pentapetalae</taxon>
        <taxon>rosids</taxon>
        <taxon>fabids</taxon>
        <taxon>Rosales</taxon>
        <taxon>Rosaceae</taxon>
        <taxon>Rosoideae</taxon>
        <taxon>Rosoideae incertae sedis</taxon>
        <taxon>Rosa</taxon>
    </lineage>
</organism>
<comment type="caution">
    <text evidence="2">The sequence shown here is derived from an EMBL/GenBank/DDBJ whole genome shotgun (WGS) entry which is preliminary data.</text>
</comment>
<proteinExistence type="predicted"/>
<feature type="compositionally biased region" description="Basic and acidic residues" evidence="1">
    <location>
        <begin position="137"/>
        <end position="148"/>
    </location>
</feature>
<dbReference type="Gramene" id="PRQ49600">
    <property type="protein sequence ID" value="PRQ49600"/>
    <property type="gene ID" value="RchiOBHm_Chr2g0123731"/>
</dbReference>
<feature type="region of interest" description="Disordered" evidence="1">
    <location>
        <begin position="1"/>
        <end position="28"/>
    </location>
</feature>
<feature type="compositionally biased region" description="Basic residues" evidence="1">
    <location>
        <begin position="7"/>
        <end position="23"/>
    </location>
</feature>
<dbReference type="EMBL" id="PDCK01000040">
    <property type="protein sequence ID" value="PRQ49600.1"/>
    <property type="molecule type" value="Genomic_DNA"/>
</dbReference>
<dbReference type="Proteomes" id="UP000238479">
    <property type="component" value="Chromosome 2"/>
</dbReference>
<protein>
    <submittedName>
        <fullName evidence="2">Uncharacterized protein</fullName>
    </submittedName>
</protein>
<keyword evidence="3" id="KW-1185">Reference proteome</keyword>
<name>A0A2P6RT35_ROSCH</name>
<reference evidence="2 3" key="1">
    <citation type="journal article" date="2018" name="Nat. Genet.">
        <title>The Rosa genome provides new insights in the design of modern roses.</title>
        <authorList>
            <person name="Bendahmane M."/>
        </authorList>
    </citation>
    <scope>NUCLEOTIDE SEQUENCE [LARGE SCALE GENOMIC DNA]</scope>
    <source>
        <strain evidence="3">cv. Old Blush</strain>
    </source>
</reference>
<gene>
    <name evidence="2" type="ORF">RchiOBHm_Chr2g0123731</name>
</gene>
<evidence type="ECO:0000313" key="3">
    <source>
        <dbReference type="Proteomes" id="UP000238479"/>
    </source>
</evidence>
<evidence type="ECO:0000256" key="1">
    <source>
        <dbReference type="SAM" id="MobiDB-lite"/>
    </source>
</evidence>
<feature type="region of interest" description="Disordered" evidence="1">
    <location>
        <begin position="121"/>
        <end position="148"/>
    </location>
</feature>
<evidence type="ECO:0000313" key="2">
    <source>
        <dbReference type="EMBL" id="PRQ49600.1"/>
    </source>
</evidence>
<accession>A0A2P6RT35</accession>
<dbReference type="AlphaFoldDB" id="A0A2P6RT35"/>
<sequence>MQETREKKKRKRHAREKKKRRKHEPALKRELERECAGERVCWRVEYIYIPYRQKEGERGQRAQTPEREVHIQLQESSRWEQGGLGKILFKSGAARDHDMTQGDDGWWSSLMEKGNFTLWQKESERHPSSTGLSKVLKGKDVKPEKTAENARKTVGDLVIIAGLNPEAGLLQAS</sequence>